<dbReference type="PANTHER" id="PTHR23417:SF14">
    <property type="entry name" value="PENTACOTRIPEPTIDE-REPEAT REGION OF PRORP DOMAIN-CONTAINING PROTEIN"/>
    <property type="match status" value="1"/>
</dbReference>
<evidence type="ECO:0000256" key="1">
    <source>
        <dbReference type="ARBA" id="ARBA00000142"/>
    </source>
</evidence>
<keyword evidence="6" id="KW-0949">S-adenosyl-L-methionine</keyword>
<dbReference type="Proteomes" id="UP000808349">
    <property type="component" value="Unassembled WGS sequence"/>
</dbReference>
<comment type="function">
    <text evidence="2">Catalyzes the formation of N(7)-methylguanine at position 46 (m7G46) in tRNA.</text>
</comment>
<comment type="catalytic activity">
    <reaction evidence="1">
        <text>guanosine(46) in tRNA + S-adenosyl-L-methionine = N(7)-methylguanosine(46) in tRNA + S-adenosyl-L-homocysteine</text>
        <dbReference type="Rhea" id="RHEA:42708"/>
        <dbReference type="Rhea" id="RHEA-COMP:10188"/>
        <dbReference type="Rhea" id="RHEA-COMP:10189"/>
        <dbReference type="ChEBI" id="CHEBI:57856"/>
        <dbReference type="ChEBI" id="CHEBI:59789"/>
        <dbReference type="ChEBI" id="CHEBI:74269"/>
        <dbReference type="ChEBI" id="CHEBI:74480"/>
        <dbReference type="EC" id="2.1.1.33"/>
    </reaction>
</comment>
<dbReference type="GO" id="GO:0008176">
    <property type="term" value="F:tRNA (guanine(46)-N7)-methyltransferase activity"/>
    <property type="evidence" value="ECO:0007669"/>
    <property type="project" value="UniProtKB-EC"/>
</dbReference>
<dbReference type="EC" id="2.1.1.33" evidence="3"/>
<name>A0A9D7S6I6_9BACT</name>
<sequence length="231" mass="27061">MSQRSKLEKFAENLTFPNVFENLSYKEPKLMVHYNQFVDYKGSWNASYFKNNQELILELACGGGEYCVGMAQLIPNRNYIGIDIKGARMWKGASQSLNLKLNQVAFVRTRIELLTAFFDQREVDQIWITFPDPFLNHGKAIKRLTSNYFLDIYSQVLKPEALLHLKTDDPTLYQFSLQSIDAHPKYKIIYTDDDIYDKPLYCPELAIKTHYEKKHLAKGLKIKYICFKYVE</sequence>
<dbReference type="AlphaFoldDB" id="A0A9D7S6I6"/>
<dbReference type="Gene3D" id="3.40.50.150">
    <property type="entry name" value="Vaccinia Virus protein VP39"/>
    <property type="match status" value="1"/>
</dbReference>
<evidence type="ECO:0000256" key="5">
    <source>
        <dbReference type="ARBA" id="ARBA00022679"/>
    </source>
</evidence>
<dbReference type="PROSITE" id="PS51625">
    <property type="entry name" value="SAM_MT_TRMB"/>
    <property type="match status" value="1"/>
</dbReference>
<dbReference type="InterPro" id="IPR003358">
    <property type="entry name" value="tRNA_(Gua-N-7)_MeTrfase_Trmb"/>
</dbReference>
<dbReference type="SUPFAM" id="SSF53335">
    <property type="entry name" value="S-adenosyl-L-methionine-dependent methyltransferases"/>
    <property type="match status" value="1"/>
</dbReference>
<evidence type="ECO:0000313" key="9">
    <source>
        <dbReference type="Proteomes" id="UP000808349"/>
    </source>
</evidence>
<proteinExistence type="predicted"/>
<evidence type="ECO:0000256" key="7">
    <source>
        <dbReference type="ARBA" id="ARBA00022694"/>
    </source>
</evidence>
<dbReference type="InterPro" id="IPR029063">
    <property type="entry name" value="SAM-dependent_MTases_sf"/>
</dbReference>
<evidence type="ECO:0000256" key="6">
    <source>
        <dbReference type="ARBA" id="ARBA00022691"/>
    </source>
</evidence>
<evidence type="ECO:0000256" key="3">
    <source>
        <dbReference type="ARBA" id="ARBA00011977"/>
    </source>
</evidence>
<protein>
    <recommendedName>
        <fullName evidence="3">tRNA (guanine(46)-N(7))-methyltransferase</fullName>
        <ecNumber evidence="3">2.1.1.33</ecNumber>
    </recommendedName>
</protein>
<dbReference type="EMBL" id="JADKFW010000004">
    <property type="protein sequence ID" value="MBK9716777.1"/>
    <property type="molecule type" value="Genomic_DNA"/>
</dbReference>
<evidence type="ECO:0000256" key="4">
    <source>
        <dbReference type="ARBA" id="ARBA00022603"/>
    </source>
</evidence>
<reference evidence="8 9" key="1">
    <citation type="submission" date="2020-10" db="EMBL/GenBank/DDBJ databases">
        <title>Connecting structure to function with the recovery of over 1000 high-quality activated sludge metagenome-assembled genomes encoding full-length rRNA genes using long-read sequencing.</title>
        <authorList>
            <person name="Singleton C.M."/>
            <person name="Petriglieri F."/>
            <person name="Kristensen J.M."/>
            <person name="Kirkegaard R.H."/>
            <person name="Michaelsen T.Y."/>
            <person name="Andersen M.H."/>
            <person name="Karst S.M."/>
            <person name="Dueholm M.S."/>
            <person name="Nielsen P.H."/>
            <person name="Albertsen M."/>
        </authorList>
    </citation>
    <scope>NUCLEOTIDE SEQUENCE [LARGE SCALE GENOMIC DNA]</scope>
    <source>
        <strain evidence="8">Ribe_18-Q3-R11-54_BAT3C.373</strain>
    </source>
</reference>
<keyword evidence="4 8" id="KW-0489">Methyltransferase</keyword>
<keyword evidence="5 8" id="KW-0808">Transferase</keyword>
<dbReference type="Pfam" id="PF02390">
    <property type="entry name" value="Methyltransf_4"/>
    <property type="match status" value="1"/>
</dbReference>
<organism evidence="8 9">
    <name type="scientific">Candidatus Defluviibacterium haderslevense</name>
    <dbReference type="NCBI Taxonomy" id="2981993"/>
    <lineage>
        <taxon>Bacteria</taxon>
        <taxon>Pseudomonadati</taxon>
        <taxon>Bacteroidota</taxon>
        <taxon>Saprospiria</taxon>
        <taxon>Saprospirales</taxon>
        <taxon>Saprospiraceae</taxon>
        <taxon>Candidatus Defluviibacterium</taxon>
    </lineage>
</organism>
<gene>
    <name evidence="8" type="primary">trmB</name>
    <name evidence="8" type="ORF">IPO85_04540</name>
</gene>
<evidence type="ECO:0000256" key="2">
    <source>
        <dbReference type="ARBA" id="ARBA00003015"/>
    </source>
</evidence>
<accession>A0A9D7S6I6</accession>
<comment type="caution">
    <text evidence="8">The sequence shown here is derived from an EMBL/GenBank/DDBJ whole genome shotgun (WGS) entry which is preliminary data.</text>
</comment>
<keyword evidence="7" id="KW-0819">tRNA processing</keyword>
<dbReference type="NCBIfam" id="NF001080">
    <property type="entry name" value="PRK00121.2-2"/>
    <property type="match status" value="1"/>
</dbReference>
<evidence type="ECO:0000313" key="8">
    <source>
        <dbReference type="EMBL" id="MBK9716777.1"/>
    </source>
</evidence>
<dbReference type="GO" id="GO:0043527">
    <property type="term" value="C:tRNA methyltransferase complex"/>
    <property type="evidence" value="ECO:0007669"/>
    <property type="project" value="TreeGrafter"/>
</dbReference>
<dbReference type="PANTHER" id="PTHR23417">
    <property type="entry name" value="3-DEOXY-D-MANNO-OCTULOSONIC-ACID TRANSFERASE/TRNA GUANINE-N 7 - -METHYLTRANSFERASE"/>
    <property type="match status" value="1"/>
</dbReference>